<accession>A0A816JVL6</accession>
<proteinExistence type="predicted"/>
<organism evidence="1">
    <name type="scientific">Brassica napus</name>
    <name type="common">Rape</name>
    <dbReference type="NCBI Taxonomy" id="3708"/>
    <lineage>
        <taxon>Eukaryota</taxon>
        <taxon>Viridiplantae</taxon>
        <taxon>Streptophyta</taxon>
        <taxon>Embryophyta</taxon>
        <taxon>Tracheophyta</taxon>
        <taxon>Spermatophyta</taxon>
        <taxon>Magnoliopsida</taxon>
        <taxon>eudicotyledons</taxon>
        <taxon>Gunneridae</taxon>
        <taxon>Pentapetalae</taxon>
        <taxon>rosids</taxon>
        <taxon>malvids</taxon>
        <taxon>Brassicales</taxon>
        <taxon>Brassicaceae</taxon>
        <taxon>Brassiceae</taxon>
        <taxon>Brassica</taxon>
    </lineage>
</organism>
<dbReference type="Proteomes" id="UP001295469">
    <property type="component" value="Chromosome C04"/>
</dbReference>
<protein>
    <submittedName>
        <fullName evidence="1">(rape) hypothetical protein</fullName>
    </submittedName>
</protein>
<dbReference type="AlphaFoldDB" id="A0A816JVL6"/>
<evidence type="ECO:0000313" key="1">
    <source>
        <dbReference type="EMBL" id="CAF1863071.1"/>
    </source>
</evidence>
<sequence length="55" mass="6245">MKRSGELMGIDMIFVNAKSTLVQDSTWAHLAQNFEAPAEGRCHLTPWKFPEGQRI</sequence>
<name>A0A816JVL6_BRANA</name>
<gene>
    <name evidence="1" type="ORF">DARMORV10_C04P56830.1</name>
</gene>
<reference evidence="1" key="1">
    <citation type="submission" date="2021-01" db="EMBL/GenBank/DDBJ databases">
        <authorList>
            <consortium name="Genoscope - CEA"/>
            <person name="William W."/>
        </authorList>
    </citation>
    <scope>NUCLEOTIDE SEQUENCE</scope>
</reference>
<dbReference type="EMBL" id="HG994368">
    <property type="protein sequence ID" value="CAF1863071.1"/>
    <property type="molecule type" value="Genomic_DNA"/>
</dbReference>